<gene>
    <name evidence="9" type="ORF">AFUS01_LOCUS35867</name>
</gene>
<dbReference type="GO" id="GO:0005669">
    <property type="term" value="C:transcription factor TFIID complex"/>
    <property type="evidence" value="ECO:0007669"/>
    <property type="project" value="InterPro"/>
</dbReference>
<keyword evidence="5" id="KW-0804">Transcription</keyword>
<dbReference type="PANTHER" id="PTHR12264">
    <property type="entry name" value="TRANSCRIPTION INITIATION FACTOR TFIID SUBUNIT 12"/>
    <property type="match status" value="1"/>
</dbReference>
<evidence type="ECO:0000256" key="1">
    <source>
        <dbReference type="ARBA" id="ARBA00004123"/>
    </source>
</evidence>
<dbReference type="GO" id="GO:0000124">
    <property type="term" value="C:SAGA complex"/>
    <property type="evidence" value="ECO:0007669"/>
    <property type="project" value="InterPro"/>
</dbReference>
<proteinExistence type="inferred from homology"/>
<dbReference type="PANTHER" id="PTHR12264:SF21">
    <property type="entry name" value="TRANSCRIPTION INITIATION FACTOR TFIID SUBUNIT 12"/>
    <property type="match status" value="1"/>
</dbReference>
<feature type="compositionally biased region" description="Gly residues" evidence="7">
    <location>
        <begin position="45"/>
        <end position="54"/>
    </location>
</feature>
<evidence type="ECO:0000256" key="6">
    <source>
        <dbReference type="ARBA" id="ARBA00023242"/>
    </source>
</evidence>
<evidence type="ECO:0000256" key="7">
    <source>
        <dbReference type="SAM" id="MobiDB-lite"/>
    </source>
</evidence>
<dbReference type="Proteomes" id="UP000708208">
    <property type="component" value="Unassembled WGS sequence"/>
</dbReference>
<feature type="compositionally biased region" description="Low complexity" evidence="7">
    <location>
        <begin position="55"/>
        <end position="74"/>
    </location>
</feature>
<evidence type="ECO:0000313" key="9">
    <source>
        <dbReference type="EMBL" id="CAG7825776.1"/>
    </source>
</evidence>
<dbReference type="EMBL" id="CAJVCH010537493">
    <property type="protein sequence ID" value="CAG7825776.1"/>
    <property type="molecule type" value="Genomic_DNA"/>
</dbReference>
<protein>
    <recommendedName>
        <fullName evidence="3">Transcription initiation factor TFIID subunit 12</fullName>
    </recommendedName>
</protein>
<keyword evidence="10" id="KW-1185">Reference proteome</keyword>
<feature type="region of interest" description="Disordered" evidence="7">
    <location>
        <begin position="1"/>
        <end position="74"/>
    </location>
</feature>
<name>A0A8J2PSB5_9HEXA</name>
<keyword evidence="6" id="KW-0539">Nucleus</keyword>
<dbReference type="AlphaFoldDB" id="A0A8J2PSB5"/>
<evidence type="ECO:0000256" key="5">
    <source>
        <dbReference type="ARBA" id="ARBA00023163"/>
    </source>
</evidence>
<evidence type="ECO:0000259" key="8">
    <source>
        <dbReference type="Pfam" id="PF03847"/>
    </source>
</evidence>
<comment type="subcellular location">
    <subcellularLocation>
        <location evidence="1">Nucleus</location>
    </subcellularLocation>
</comment>
<comment type="similarity">
    <text evidence="2">Belongs to the TAF12 family.</text>
</comment>
<dbReference type="GO" id="GO:0051123">
    <property type="term" value="P:RNA polymerase II preinitiation complex assembly"/>
    <property type="evidence" value="ECO:0007669"/>
    <property type="project" value="TreeGrafter"/>
</dbReference>
<dbReference type="Pfam" id="PF03847">
    <property type="entry name" value="TFIID_20kDa"/>
    <property type="match status" value="1"/>
</dbReference>
<evidence type="ECO:0000256" key="4">
    <source>
        <dbReference type="ARBA" id="ARBA00023015"/>
    </source>
</evidence>
<dbReference type="GO" id="GO:0017025">
    <property type="term" value="F:TBP-class protein binding"/>
    <property type="evidence" value="ECO:0007669"/>
    <property type="project" value="TreeGrafter"/>
</dbReference>
<dbReference type="FunFam" id="1.10.20.10:FF:000011">
    <property type="entry name" value="Transcription initiation factor TFIID subunit 12"/>
    <property type="match status" value="1"/>
</dbReference>
<feature type="domain" description="Transcription initiation factor TFIID subunit 12" evidence="8">
    <location>
        <begin position="83"/>
        <end position="149"/>
    </location>
</feature>
<dbReference type="GO" id="GO:0003677">
    <property type="term" value="F:DNA binding"/>
    <property type="evidence" value="ECO:0007669"/>
    <property type="project" value="TreeGrafter"/>
</dbReference>
<evidence type="ECO:0000313" key="10">
    <source>
        <dbReference type="Proteomes" id="UP000708208"/>
    </source>
</evidence>
<sequence>MLASSVGQRSTAGERQAPNKMTVLSMDRMQRPKEEMSSATSPGSSGSGTAGGSGKSNANSVPPSSSHANPSANNTDMRQQILTRKQLQELVKQVDPNEQLDEDVEDLLLSYADDFMQDLIEGACTLAAHRKSNAVECRDVQTHLERSSNTWLPGFGTDELRPYKRAPVTEAHKQRMALIKKTLKKY</sequence>
<dbReference type="OrthoDB" id="2193432at2759"/>
<evidence type="ECO:0000256" key="2">
    <source>
        <dbReference type="ARBA" id="ARBA00007530"/>
    </source>
</evidence>
<evidence type="ECO:0000256" key="3">
    <source>
        <dbReference type="ARBA" id="ARBA00017484"/>
    </source>
</evidence>
<reference evidence="9" key="1">
    <citation type="submission" date="2021-06" db="EMBL/GenBank/DDBJ databases">
        <authorList>
            <person name="Hodson N. C."/>
            <person name="Mongue J. A."/>
            <person name="Jaron S. K."/>
        </authorList>
    </citation>
    <scope>NUCLEOTIDE SEQUENCE</scope>
</reference>
<comment type="caution">
    <text evidence="9">The sequence shown here is derived from an EMBL/GenBank/DDBJ whole genome shotgun (WGS) entry which is preliminary data.</text>
</comment>
<keyword evidence="4" id="KW-0805">Transcription regulation</keyword>
<dbReference type="InterPro" id="IPR003228">
    <property type="entry name" value="TFIID_TAF12_dom"/>
</dbReference>
<organism evidence="9 10">
    <name type="scientific">Allacma fusca</name>
    <dbReference type="NCBI Taxonomy" id="39272"/>
    <lineage>
        <taxon>Eukaryota</taxon>
        <taxon>Metazoa</taxon>
        <taxon>Ecdysozoa</taxon>
        <taxon>Arthropoda</taxon>
        <taxon>Hexapoda</taxon>
        <taxon>Collembola</taxon>
        <taxon>Symphypleona</taxon>
        <taxon>Sminthuridae</taxon>
        <taxon>Allacma</taxon>
    </lineage>
</organism>
<accession>A0A8J2PSB5</accession>
<dbReference type="CDD" id="cd07981">
    <property type="entry name" value="HFD_TAF12"/>
    <property type="match status" value="1"/>
</dbReference>
<dbReference type="InterPro" id="IPR037794">
    <property type="entry name" value="TAF12"/>
</dbReference>
<feature type="compositionally biased region" description="Polar residues" evidence="7">
    <location>
        <begin position="1"/>
        <end position="13"/>
    </location>
</feature>